<keyword evidence="5" id="KW-1185">Reference proteome</keyword>
<name>A0A913XGT4_EXADI</name>
<protein>
    <recommendedName>
        <fullName evidence="3">HYR domain-containing protein</fullName>
    </recommendedName>
</protein>
<dbReference type="PANTHER" id="PTHR24273">
    <property type="entry name" value="FI04643P-RELATED"/>
    <property type="match status" value="1"/>
</dbReference>
<dbReference type="Pfam" id="PF02494">
    <property type="entry name" value="HYR"/>
    <property type="match status" value="2"/>
</dbReference>
<dbReference type="Gene3D" id="2.60.40.10">
    <property type="entry name" value="Immunoglobulins"/>
    <property type="match status" value="1"/>
</dbReference>
<accession>A0A913XGT4</accession>
<dbReference type="InterPro" id="IPR013783">
    <property type="entry name" value="Ig-like_fold"/>
</dbReference>
<evidence type="ECO:0000313" key="5">
    <source>
        <dbReference type="Proteomes" id="UP000887567"/>
    </source>
</evidence>
<feature type="domain" description="HYR" evidence="3">
    <location>
        <begin position="104"/>
        <end position="186"/>
    </location>
</feature>
<dbReference type="InterPro" id="IPR003410">
    <property type="entry name" value="HYR_dom"/>
</dbReference>
<keyword evidence="1" id="KW-0677">Repeat</keyword>
<dbReference type="PROSITE" id="PS50825">
    <property type="entry name" value="HYR"/>
    <property type="match status" value="1"/>
</dbReference>
<feature type="signal peptide" evidence="2">
    <location>
        <begin position="1"/>
        <end position="16"/>
    </location>
</feature>
<organism evidence="4 5">
    <name type="scientific">Exaiptasia diaphana</name>
    <name type="common">Tropical sea anemone</name>
    <name type="synonym">Aiptasia pulchella</name>
    <dbReference type="NCBI Taxonomy" id="2652724"/>
    <lineage>
        <taxon>Eukaryota</taxon>
        <taxon>Metazoa</taxon>
        <taxon>Cnidaria</taxon>
        <taxon>Anthozoa</taxon>
        <taxon>Hexacorallia</taxon>
        <taxon>Actiniaria</taxon>
        <taxon>Aiptasiidae</taxon>
        <taxon>Exaiptasia</taxon>
    </lineage>
</organism>
<dbReference type="EnsemblMetazoa" id="XM_021048519.2">
    <property type="protein sequence ID" value="XP_020904178.1"/>
    <property type="gene ID" value="LOC110242515"/>
</dbReference>
<dbReference type="Proteomes" id="UP000887567">
    <property type="component" value="Unplaced"/>
</dbReference>
<dbReference type="KEGG" id="epa:110242515"/>
<dbReference type="OrthoDB" id="5969849at2759"/>
<dbReference type="GeneID" id="110242515"/>
<reference evidence="4" key="1">
    <citation type="submission" date="2022-11" db="UniProtKB">
        <authorList>
            <consortium name="EnsemblMetazoa"/>
        </authorList>
    </citation>
    <scope>IDENTIFICATION</scope>
</reference>
<proteinExistence type="predicted"/>
<dbReference type="AlphaFoldDB" id="A0A913XGT4"/>
<evidence type="ECO:0000259" key="3">
    <source>
        <dbReference type="PROSITE" id="PS50825"/>
    </source>
</evidence>
<evidence type="ECO:0000313" key="4">
    <source>
        <dbReference type="EnsemblMetazoa" id="XP_020904178.1"/>
    </source>
</evidence>
<dbReference type="PANTHER" id="PTHR24273:SF32">
    <property type="entry name" value="HYALIN"/>
    <property type="match status" value="1"/>
</dbReference>
<evidence type="ECO:0000256" key="1">
    <source>
        <dbReference type="ARBA" id="ARBA00022737"/>
    </source>
</evidence>
<evidence type="ECO:0000256" key="2">
    <source>
        <dbReference type="SAM" id="SignalP"/>
    </source>
</evidence>
<sequence>MMLIVVLICFITFVNQSTLGQASVPDYEQPKVQCPDDILINSKGRSEIVSWKVIATDNSGVTPTISCSPKNGTSMRVPSHDIVGCEAKDAAGNYAHCFFSIDVKDVAPPKITCPPDVNIVSDKSQLRVNYGRLEVPEDNDGLPPSVYCSRQSGAMTSNPGQYTITCTAQDQSLNTASCSIKVTLTSPKCKMFPPPINGALACNDLSASLKVCTVSCNEKYDFEYKPAHAYTCPYGHWVNLFGGRTRWPNCTVKSNSKKLMKDSMFYYKGNPKDPAVTQQIQQNWVGILHNVNLVPPYLCIGKPECKASNVKVIAG</sequence>
<keyword evidence="2" id="KW-0732">Signal</keyword>
<dbReference type="RefSeq" id="XP_020904178.1">
    <property type="nucleotide sequence ID" value="XM_021048519.2"/>
</dbReference>
<feature type="chain" id="PRO_5037311098" description="HYR domain-containing protein" evidence="2">
    <location>
        <begin position="17"/>
        <end position="315"/>
    </location>
</feature>